<dbReference type="EMBL" id="SSTD01017244">
    <property type="protein sequence ID" value="TYK00062.1"/>
    <property type="molecule type" value="Genomic_DNA"/>
</dbReference>
<evidence type="ECO:0000313" key="1">
    <source>
        <dbReference type="EMBL" id="TYK00062.1"/>
    </source>
</evidence>
<name>A0A5D3BMW1_CUCMM</name>
<dbReference type="AlphaFoldDB" id="A0A5D3BMW1"/>
<evidence type="ECO:0000313" key="2">
    <source>
        <dbReference type="Proteomes" id="UP000321947"/>
    </source>
</evidence>
<comment type="caution">
    <text evidence="1">The sequence shown here is derived from an EMBL/GenBank/DDBJ whole genome shotgun (WGS) entry which is preliminary data.</text>
</comment>
<organism evidence="1 2">
    <name type="scientific">Cucumis melo var. makuwa</name>
    <name type="common">Oriental melon</name>
    <dbReference type="NCBI Taxonomy" id="1194695"/>
    <lineage>
        <taxon>Eukaryota</taxon>
        <taxon>Viridiplantae</taxon>
        <taxon>Streptophyta</taxon>
        <taxon>Embryophyta</taxon>
        <taxon>Tracheophyta</taxon>
        <taxon>Spermatophyta</taxon>
        <taxon>Magnoliopsida</taxon>
        <taxon>eudicotyledons</taxon>
        <taxon>Gunneridae</taxon>
        <taxon>Pentapetalae</taxon>
        <taxon>rosids</taxon>
        <taxon>fabids</taxon>
        <taxon>Cucurbitales</taxon>
        <taxon>Cucurbitaceae</taxon>
        <taxon>Benincaseae</taxon>
        <taxon>Cucumis</taxon>
    </lineage>
</organism>
<reference evidence="1 2" key="1">
    <citation type="submission" date="2019-08" db="EMBL/GenBank/DDBJ databases">
        <title>Draft genome sequences of two oriental melons (Cucumis melo L. var makuwa).</title>
        <authorList>
            <person name="Kwon S.-Y."/>
        </authorList>
    </citation>
    <scope>NUCLEOTIDE SEQUENCE [LARGE SCALE GENOMIC DNA]</scope>
    <source>
        <strain evidence="2">cv. Chang Bougi</strain>
        <tissue evidence="1">Leaf</tissue>
    </source>
</reference>
<sequence>MPNGHPIVDLWNYLIMISSSYKSLDRKTLLDRISLHVEEFVGFDGFGSSFIRETSMSHELWTPQVNSCWKLNLYASWSDHDHASGIGWLVHASIKISHSFWL</sequence>
<accession>A0A5D3BMW1</accession>
<proteinExistence type="predicted"/>
<protein>
    <submittedName>
        <fullName evidence="1">Uncharacterized protein</fullName>
    </submittedName>
</protein>
<dbReference type="Proteomes" id="UP000321947">
    <property type="component" value="Unassembled WGS sequence"/>
</dbReference>
<gene>
    <name evidence="1" type="ORF">E5676_scaffold596G00100</name>
</gene>